<sequence>MKRLHESRLFKILYYLLEKGQATAPELASKFEVSVRTIYRDIDVMSSAGIPVYAAAGRDGGIKLYDDFIISKALLSESDIQDIFIGLQSLSAAQYSDHEGTLEKLGALFKKTNTDWIEIDFSRWGACVQKEHEIFSLLKISVLKRQEIVFCYYNSRGEVSERRCRPIKLLYKDRSWYLFGFCCKRNDYRLFRVSRMRSLKLTEVMFDEIPHDNLNILPLPEDMEVLNEIELRFPLDMGHRVLDIFSEEAIIQNDQQFIVKASLPRNEWLYEMLLSFGENVEIVRPISLKEEIIERCEKALNHHKGAES</sequence>
<dbReference type="Gene3D" id="1.10.10.10">
    <property type="entry name" value="Winged helix-like DNA-binding domain superfamily/Winged helix DNA-binding domain"/>
    <property type="match status" value="1"/>
</dbReference>
<evidence type="ECO:0000256" key="1">
    <source>
        <dbReference type="ARBA" id="ARBA00023015"/>
    </source>
</evidence>
<dbReference type="PROSITE" id="PS51000">
    <property type="entry name" value="HTH_DEOR_2"/>
    <property type="match status" value="1"/>
</dbReference>
<dbReference type="PIRSF" id="PIRSF016838">
    <property type="entry name" value="PafC"/>
    <property type="match status" value="1"/>
</dbReference>
<dbReference type="EMBL" id="ABAX03000024">
    <property type="protein sequence ID" value="EDR96593.1"/>
    <property type="molecule type" value="Genomic_DNA"/>
</dbReference>
<comment type="caution">
    <text evidence="4">The sequence shown here is derived from an EMBL/GenBank/DDBJ whole genome shotgun (WGS) entry which is preliminary data.</text>
</comment>
<dbReference type="PANTHER" id="PTHR34580:SF1">
    <property type="entry name" value="PROTEIN PAFC"/>
    <property type="match status" value="1"/>
</dbReference>
<dbReference type="eggNOG" id="COG2378">
    <property type="taxonomic scope" value="Bacteria"/>
</dbReference>
<dbReference type="InterPro" id="IPR001034">
    <property type="entry name" value="DeoR_HTH"/>
</dbReference>
<dbReference type="InterPro" id="IPR057727">
    <property type="entry name" value="WCX_dom"/>
</dbReference>
<evidence type="ECO:0000313" key="5">
    <source>
        <dbReference type="Proteomes" id="UP000004935"/>
    </source>
</evidence>
<organism evidence="4 5">
    <name type="scientific">Anaerostipes caccae (strain DSM 14662 / CCUG 47493 / JCM 13470 / NCIMB 13811 / L1-92)</name>
    <dbReference type="NCBI Taxonomy" id="411490"/>
    <lineage>
        <taxon>Bacteria</taxon>
        <taxon>Bacillati</taxon>
        <taxon>Bacillota</taxon>
        <taxon>Clostridia</taxon>
        <taxon>Lachnospirales</taxon>
        <taxon>Lachnospiraceae</taxon>
        <taxon>Anaerostipes</taxon>
    </lineage>
</organism>
<protein>
    <submittedName>
        <fullName evidence="4">HTH domain protein</fullName>
    </submittedName>
</protein>
<proteinExistence type="predicted"/>
<feature type="domain" description="HTH deoR-type" evidence="3">
    <location>
        <begin position="5"/>
        <end position="60"/>
    </location>
</feature>
<dbReference type="InterPro" id="IPR028349">
    <property type="entry name" value="PafC-like"/>
</dbReference>
<dbReference type="Pfam" id="PF13280">
    <property type="entry name" value="WYL"/>
    <property type="match status" value="1"/>
</dbReference>
<dbReference type="SUPFAM" id="SSF46785">
    <property type="entry name" value="Winged helix' DNA-binding domain"/>
    <property type="match status" value="1"/>
</dbReference>
<keyword evidence="1" id="KW-0805">Transcription regulation</keyword>
<dbReference type="GO" id="GO:0003700">
    <property type="term" value="F:DNA-binding transcription factor activity"/>
    <property type="evidence" value="ECO:0007669"/>
    <property type="project" value="InterPro"/>
</dbReference>
<dbReference type="Proteomes" id="UP000004935">
    <property type="component" value="Unassembled WGS sequence"/>
</dbReference>
<dbReference type="PANTHER" id="PTHR34580">
    <property type="match status" value="1"/>
</dbReference>
<dbReference type="InterPro" id="IPR026881">
    <property type="entry name" value="WYL_dom"/>
</dbReference>
<dbReference type="PROSITE" id="PS52050">
    <property type="entry name" value="WYL"/>
    <property type="match status" value="1"/>
</dbReference>
<dbReference type="InterPro" id="IPR013196">
    <property type="entry name" value="HTH_11"/>
</dbReference>
<name>B0MGX9_ANACD</name>
<dbReference type="InterPro" id="IPR051534">
    <property type="entry name" value="CBASS_pafABC_assoc_protein"/>
</dbReference>
<dbReference type="HOGENOM" id="CLU_041141_5_1_9"/>
<dbReference type="RefSeq" id="WP_006568527.1">
    <property type="nucleotide sequence ID" value="NZ_CP036345.1"/>
</dbReference>
<evidence type="ECO:0000313" key="4">
    <source>
        <dbReference type="EMBL" id="EDR96593.1"/>
    </source>
</evidence>
<reference evidence="4" key="2">
    <citation type="submission" date="2013-11" db="EMBL/GenBank/DDBJ databases">
        <title>Draft genome sequence of Anaerostipes caccae (DSM 14662).</title>
        <authorList>
            <person name="Sudarsanam P."/>
            <person name="Ley R."/>
            <person name="Guruge J."/>
            <person name="Turnbaugh P.J."/>
            <person name="Mahowald M."/>
            <person name="Liep D."/>
            <person name="Gordon J."/>
        </authorList>
    </citation>
    <scope>NUCLEOTIDE SEQUENCE</scope>
    <source>
        <strain evidence="4">DSM 14662</strain>
    </source>
</reference>
<dbReference type="Pfam" id="PF25583">
    <property type="entry name" value="WCX"/>
    <property type="match status" value="1"/>
</dbReference>
<evidence type="ECO:0000256" key="2">
    <source>
        <dbReference type="ARBA" id="ARBA00023163"/>
    </source>
</evidence>
<dbReference type="AlphaFoldDB" id="B0MGX9"/>
<gene>
    <name evidence="4" type="ORF">ANACAC_03216</name>
</gene>
<keyword evidence="5" id="KW-1185">Reference proteome</keyword>
<evidence type="ECO:0000259" key="3">
    <source>
        <dbReference type="PROSITE" id="PS51000"/>
    </source>
</evidence>
<keyword evidence="2" id="KW-0804">Transcription</keyword>
<dbReference type="InterPro" id="IPR036390">
    <property type="entry name" value="WH_DNA-bd_sf"/>
</dbReference>
<accession>B0MGX9</accession>
<dbReference type="STRING" id="411490.ANACAC_03216"/>
<dbReference type="Pfam" id="PF08279">
    <property type="entry name" value="HTH_11"/>
    <property type="match status" value="1"/>
</dbReference>
<dbReference type="InterPro" id="IPR036388">
    <property type="entry name" value="WH-like_DNA-bd_sf"/>
</dbReference>
<reference evidence="4" key="1">
    <citation type="submission" date="2007-11" db="EMBL/GenBank/DDBJ databases">
        <authorList>
            <person name="Fulton L."/>
            <person name="Clifton S."/>
            <person name="Fulton B."/>
            <person name="Xu J."/>
            <person name="Minx P."/>
            <person name="Pepin K.H."/>
            <person name="Johnson M."/>
            <person name="Thiruvilangam P."/>
            <person name="Bhonagiri V."/>
            <person name="Nash W.E."/>
            <person name="Mardis E.R."/>
            <person name="Wilson R.K."/>
        </authorList>
    </citation>
    <scope>NUCLEOTIDE SEQUENCE [LARGE SCALE GENOMIC DNA]</scope>
    <source>
        <strain evidence="4">DSM 14662</strain>
    </source>
</reference>